<evidence type="ECO:0000256" key="1">
    <source>
        <dbReference type="SAM" id="SignalP"/>
    </source>
</evidence>
<accession>C7RRV6</accession>
<evidence type="ECO:0000313" key="2">
    <source>
        <dbReference type="EMBL" id="ACV34595.1"/>
    </source>
</evidence>
<feature type="chain" id="PRO_5002983778" description="Lipoprotein" evidence="1">
    <location>
        <begin position="17"/>
        <end position="88"/>
    </location>
</feature>
<protein>
    <recommendedName>
        <fullName evidence="3">Lipoprotein</fullName>
    </recommendedName>
</protein>
<reference evidence="2" key="2">
    <citation type="submission" date="2009-09" db="EMBL/GenBank/DDBJ databases">
        <title>Complete sequence of chromosome of Candidatus Accumulibacter phosphatis clade IIA str. UW-1.</title>
        <authorList>
            <consortium name="US DOE Joint Genome Institute"/>
            <person name="Martin H.G."/>
            <person name="Ivanova N."/>
            <person name="Kunin V."/>
            <person name="Warnecke F."/>
            <person name="Barry K."/>
            <person name="He S."/>
            <person name="Salamov A."/>
            <person name="Szeto E."/>
            <person name="Dalin E."/>
            <person name="Pangilinan J.L."/>
            <person name="Lapidus A."/>
            <person name="Lowry S."/>
            <person name="Kyrpides N.C."/>
            <person name="McMahon K.D."/>
            <person name="Hugenholtz P."/>
        </authorList>
    </citation>
    <scope>NUCLEOTIDE SEQUENCE [LARGE SCALE GENOMIC DNA]</scope>
    <source>
        <strain evidence="2">UW-1</strain>
    </source>
</reference>
<dbReference type="AlphaFoldDB" id="C7RRV6"/>
<organism evidence="2">
    <name type="scientific">Accumulibacter regalis</name>
    <dbReference type="NCBI Taxonomy" id="522306"/>
    <lineage>
        <taxon>Bacteria</taxon>
        <taxon>Pseudomonadati</taxon>
        <taxon>Pseudomonadota</taxon>
        <taxon>Betaproteobacteria</taxon>
        <taxon>Candidatus Accumulibacter</taxon>
    </lineage>
</organism>
<keyword evidence="1" id="KW-0732">Signal</keyword>
<gene>
    <name evidence="2" type="ordered locus">CAP2UW1_1268</name>
</gene>
<sequence>MIVRALLLPFLLASCADNLLVGFGEDTNYLTFNHANSEKAIADVRTRAEGLCEQRKQVAIKTQSACSLTKCATNYQCVDSAEVIKYGL</sequence>
<reference evidence="2" key="1">
    <citation type="submission" date="2009-08" db="EMBL/GenBank/DDBJ databases">
        <authorList>
            <consortium name="US DOE Joint Genome Institute"/>
            <person name="Lucas S."/>
            <person name="Copeland A."/>
            <person name="Lapidus A."/>
            <person name="Glavina del Rio T."/>
            <person name="Dalin E."/>
            <person name="Tice H."/>
            <person name="Bruce D."/>
            <person name="Barry K."/>
            <person name="Pitluck S."/>
            <person name="Lowry S."/>
            <person name="Larimer F."/>
            <person name="Land M."/>
            <person name="Hauser L."/>
            <person name="Kyrpides N."/>
            <person name="Ivanova N."/>
            <person name="McMahon K.D."/>
            <person name="Hugenholtz P."/>
        </authorList>
    </citation>
    <scope>NUCLEOTIDE SEQUENCE</scope>
    <source>
        <strain evidence="2">UW-1</strain>
    </source>
</reference>
<proteinExistence type="predicted"/>
<dbReference type="STRING" id="522306.CAP2UW1_1268"/>
<feature type="signal peptide" evidence="1">
    <location>
        <begin position="1"/>
        <end position="16"/>
    </location>
</feature>
<dbReference type="PROSITE" id="PS51257">
    <property type="entry name" value="PROKAR_LIPOPROTEIN"/>
    <property type="match status" value="1"/>
</dbReference>
<dbReference type="HOGENOM" id="CLU_2461972_0_0_4"/>
<dbReference type="KEGG" id="app:CAP2UW1_1268"/>
<name>C7RRV6_ACCRE</name>
<dbReference type="EMBL" id="CP001715">
    <property type="protein sequence ID" value="ACV34595.1"/>
    <property type="molecule type" value="Genomic_DNA"/>
</dbReference>
<evidence type="ECO:0008006" key="3">
    <source>
        <dbReference type="Google" id="ProtNLM"/>
    </source>
</evidence>